<dbReference type="AlphaFoldDB" id="A0A8R7TTG5"/>
<dbReference type="Gramene" id="TuG1812G0300001820.01.T01">
    <property type="protein sequence ID" value="TuG1812G0300001820.01.T01.cds302071"/>
    <property type="gene ID" value="TuG1812G0300001820.01"/>
</dbReference>
<proteinExistence type="predicted"/>
<dbReference type="Proteomes" id="UP000015106">
    <property type="component" value="Chromosome 3"/>
</dbReference>
<keyword evidence="2" id="KW-1185">Reference proteome</keyword>
<name>A0A8R7TTG5_TRIUA</name>
<evidence type="ECO:0000313" key="2">
    <source>
        <dbReference type="Proteomes" id="UP000015106"/>
    </source>
</evidence>
<reference evidence="2" key="1">
    <citation type="journal article" date="2013" name="Nature">
        <title>Draft genome of the wheat A-genome progenitor Triticum urartu.</title>
        <authorList>
            <person name="Ling H.Q."/>
            <person name="Zhao S."/>
            <person name="Liu D."/>
            <person name="Wang J."/>
            <person name="Sun H."/>
            <person name="Zhang C."/>
            <person name="Fan H."/>
            <person name="Li D."/>
            <person name="Dong L."/>
            <person name="Tao Y."/>
            <person name="Gao C."/>
            <person name="Wu H."/>
            <person name="Li Y."/>
            <person name="Cui Y."/>
            <person name="Guo X."/>
            <person name="Zheng S."/>
            <person name="Wang B."/>
            <person name="Yu K."/>
            <person name="Liang Q."/>
            <person name="Yang W."/>
            <person name="Lou X."/>
            <person name="Chen J."/>
            <person name="Feng M."/>
            <person name="Jian J."/>
            <person name="Zhang X."/>
            <person name="Luo G."/>
            <person name="Jiang Y."/>
            <person name="Liu J."/>
            <person name="Wang Z."/>
            <person name="Sha Y."/>
            <person name="Zhang B."/>
            <person name="Wu H."/>
            <person name="Tang D."/>
            <person name="Shen Q."/>
            <person name="Xue P."/>
            <person name="Zou S."/>
            <person name="Wang X."/>
            <person name="Liu X."/>
            <person name="Wang F."/>
            <person name="Yang Y."/>
            <person name="An X."/>
            <person name="Dong Z."/>
            <person name="Zhang K."/>
            <person name="Zhang X."/>
            <person name="Luo M.C."/>
            <person name="Dvorak J."/>
            <person name="Tong Y."/>
            <person name="Wang J."/>
            <person name="Yang H."/>
            <person name="Li Z."/>
            <person name="Wang D."/>
            <person name="Zhang A."/>
            <person name="Wang J."/>
        </authorList>
    </citation>
    <scope>NUCLEOTIDE SEQUENCE</scope>
    <source>
        <strain evidence="2">cv. G1812</strain>
    </source>
</reference>
<dbReference type="EnsemblPlants" id="TuG1812G0600002881.01.T01">
    <property type="protein sequence ID" value="TuG1812G0600002881.01.T01.cds432662"/>
    <property type="gene ID" value="TuG1812G0600002881.01"/>
</dbReference>
<dbReference type="Gramene" id="TuG1812G0600002881.01.T01">
    <property type="protein sequence ID" value="TuG1812G0600002881.01.T01.cds432662"/>
    <property type="gene ID" value="TuG1812G0600002881.01"/>
</dbReference>
<organism evidence="1 2">
    <name type="scientific">Triticum urartu</name>
    <name type="common">Red wild einkorn</name>
    <name type="synonym">Crithodium urartu</name>
    <dbReference type="NCBI Taxonomy" id="4572"/>
    <lineage>
        <taxon>Eukaryota</taxon>
        <taxon>Viridiplantae</taxon>
        <taxon>Streptophyta</taxon>
        <taxon>Embryophyta</taxon>
        <taxon>Tracheophyta</taxon>
        <taxon>Spermatophyta</taxon>
        <taxon>Magnoliopsida</taxon>
        <taxon>Liliopsida</taxon>
        <taxon>Poales</taxon>
        <taxon>Poaceae</taxon>
        <taxon>BOP clade</taxon>
        <taxon>Pooideae</taxon>
        <taxon>Triticodae</taxon>
        <taxon>Triticeae</taxon>
        <taxon>Triticinae</taxon>
        <taxon>Triticum</taxon>
    </lineage>
</organism>
<reference evidence="1" key="2">
    <citation type="submission" date="2018-03" db="EMBL/GenBank/DDBJ databases">
        <title>The Triticum urartu genome reveals the dynamic nature of wheat genome evolution.</title>
        <authorList>
            <person name="Ling H."/>
            <person name="Ma B."/>
            <person name="Shi X."/>
            <person name="Liu H."/>
            <person name="Dong L."/>
            <person name="Sun H."/>
            <person name="Cao Y."/>
            <person name="Gao Q."/>
            <person name="Zheng S."/>
            <person name="Li Y."/>
            <person name="Yu Y."/>
            <person name="Du H."/>
            <person name="Qi M."/>
            <person name="Li Y."/>
            <person name="Yu H."/>
            <person name="Cui Y."/>
            <person name="Wang N."/>
            <person name="Chen C."/>
            <person name="Wu H."/>
            <person name="Zhao Y."/>
            <person name="Zhang J."/>
            <person name="Li Y."/>
            <person name="Zhou W."/>
            <person name="Zhang B."/>
            <person name="Hu W."/>
            <person name="Eijk M."/>
            <person name="Tang J."/>
            <person name="Witsenboer H."/>
            <person name="Zhao S."/>
            <person name="Li Z."/>
            <person name="Zhang A."/>
            <person name="Wang D."/>
            <person name="Liang C."/>
        </authorList>
    </citation>
    <scope>NUCLEOTIDE SEQUENCE [LARGE SCALE GENOMIC DNA]</scope>
    <source>
        <strain evidence="1">cv. G1812</strain>
    </source>
</reference>
<protein>
    <submittedName>
        <fullName evidence="1">Uncharacterized protein</fullName>
    </submittedName>
</protein>
<dbReference type="Proteomes" id="UP000015106">
    <property type="component" value="Chromosome 6"/>
</dbReference>
<accession>A0A8R7TTG5</accession>
<evidence type="ECO:0000313" key="1">
    <source>
        <dbReference type="EnsemblPlants" id="TuG1812G0300001820.01.T01.cds302071"/>
    </source>
</evidence>
<sequence length="131" mass="14698">MAILQRRGKLLREAMVCRVATMKGLHGGARAAATKRSRRRLRGRRLDAVLASGIAEVEEQDTDEYQKCLPPESTKPWRTQVNATGQECGTWQLHRVGCRTTRMGGAQAGLGSDPEIEKRPGDLAWNAWWWI</sequence>
<dbReference type="EnsemblPlants" id="TuG1812G0300001820.01.T01">
    <property type="protein sequence ID" value="TuG1812G0300001820.01.T01.cds302071"/>
    <property type="gene ID" value="TuG1812G0300001820.01"/>
</dbReference>
<reference evidence="1" key="3">
    <citation type="submission" date="2022-06" db="UniProtKB">
        <authorList>
            <consortium name="EnsemblPlants"/>
        </authorList>
    </citation>
    <scope>IDENTIFICATION</scope>
</reference>